<dbReference type="EMBL" id="LAZR01043999">
    <property type="protein sequence ID" value="KKL05723.1"/>
    <property type="molecule type" value="Genomic_DNA"/>
</dbReference>
<evidence type="ECO:0000313" key="2">
    <source>
        <dbReference type="EMBL" id="KKL05723.1"/>
    </source>
</evidence>
<reference evidence="2" key="1">
    <citation type="journal article" date="2015" name="Nature">
        <title>Complex archaea that bridge the gap between prokaryotes and eukaryotes.</title>
        <authorList>
            <person name="Spang A."/>
            <person name="Saw J.H."/>
            <person name="Jorgensen S.L."/>
            <person name="Zaremba-Niedzwiedzka K."/>
            <person name="Martijn J."/>
            <person name="Lind A.E."/>
            <person name="van Eijk R."/>
            <person name="Schleper C."/>
            <person name="Guy L."/>
            <person name="Ettema T.J."/>
        </authorList>
    </citation>
    <scope>NUCLEOTIDE SEQUENCE</scope>
</reference>
<dbReference type="AlphaFoldDB" id="A0A0F9D0W7"/>
<feature type="transmembrane region" description="Helical" evidence="1">
    <location>
        <begin position="21"/>
        <end position="38"/>
    </location>
</feature>
<accession>A0A0F9D0W7</accession>
<feature type="non-terminal residue" evidence="2">
    <location>
        <position position="68"/>
    </location>
</feature>
<organism evidence="2">
    <name type="scientific">marine sediment metagenome</name>
    <dbReference type="NCBI Taxonomy" id="412755"/>
    <lineage>
        <taxon>unclassified sequences</taxon>
        <taxon>metagenomes</taxon>
        <taxon>ecological metagenomes</taxon>
    </lineage>
</organism>
<sequence length="68" mass="7973">MNLLNSFIIIHLKLKQYKIQFIFFFLFWFIGFLFFLITEPGYNLGKIILFSISVGIPDDAGDFAQLYA</sequence>
<gene>
    <name evidence="2" type="ORF">LCGC14_2603200</name>
</gene>
<keyword evidence="1" id="KW-0812">Transmembrane</keyword>
<protein>
    <submittedName>
        <fullName evidence="2">Uncharacterized protein</fullName>
    </submittedName>
</protein>
<name>A0A0F9D0W7_9ZZZZ</name>
<keyword evidence="1" id="KW-0472">Membrane</keyword>
<proteinExistence type="predicted"/>
<keyword evidence="1" id="KW-1133">Transmembrane helix</keyword>
<evidence type="ECO:0000256" key="1">
    <source>
        <dbReference type="SAM" id="Phobius"/>
    </source>
</evidence>
<comment type="caution">
    <text evidence="2">The sequence shown here is derived from an EMBL/GenBank/DDBJ whole genome shotgun (WGS) entry which is preliminary data.</text>
</comment>